<dbReference type="Gene3D" id="3.80.20.20">
    <property type="entry name" value="Receptor L-domain"/>
    <property type="match status" value="1"/>
</dbReference>
<dbReference type="AlphaFoldDB" id="A0A368H6Q3"/>
<sequence length="182" mass="20434">GCENIESTRNLETTCSGGEVDEEYLATVGGCQIINGDLNIDGWERSPPHLDNLQSVTRIIGSLRIRNTTGLGIFDYLSALKEVTVPIGNNSTAIEIVNNRGLTEIQIPYLERVTSENSMRIIITDNPELGMKESMALKLYYSAHGKHHTRIQYKDKTTFWDGNIFKLVKKISKYCVEGCSRY</sequence>
<dbReference type="PANTHER" id="PTHR21662">
    <property type="entry name" value="RECEPTOR PROTEIN-TYROSINE KINASE"/>
    <property type="match status" value="1"/>
</dbReference>
<dbReference type="OrthoDB" id="5868091at2759"/>
<feature type="non-terminal residue" evidence="2">
    <location>
        <position position="1"/>
    </location>
</feature>
<keyword evidence="3" id="KW-1185">Reference proteome</keyword>
<dbReference type="PANTHER" id="PTHR21662:SF59">
    <property type="entry name" value="RECEPTOR PROTEIN-TYROSINE KINASE"/>
    <property type="match status" value="1"/>
</dbReference>
<evidence type="ECO:0000313" key="3">
    <source>
        <dbReference type="Proteomes" id="UP000252519"/>
    </source>
</evidence>
<evidence type="ECO:0000259" key="1">
    <source>
        <dbReference type="Pfam" id="PF01030"/>
    </source>
</evidence>
<organism evidence="2 3">
    <name type="scientific">Ancylostoma caninum</name>
    <name type="common">Dog hookworm</name>
    <dbReference type="NCBI Taxonomy" id="29170"/>
    <lineage>
        <taxon>Eukaryota</taxon>
        <taxon>Metazoa</taxon>
        <taxon>Ecdysozoa</taxon>
        <taxon>Nematoda</taxon>
        <taxon>Chromadorea</taxon>
        <taxon>Rhabditida</taxon>
        <taxon>Rhabditina</taxon>
        <taxon>Rhabditomorpha</taxon>
        <taxon>Strongyloidea</taxon>
        <taxon>Ancylostomatidae</taxon>
        <taxon>Ancylostomatinae</taxon>
        <taxon>Ancylostoma</taxon>
    </lineage>
</organism>
<dbReference type="EMBL" id="JOJR01000008">
    <property type="protein sequence ID" value="RCN52291.1"/>
    <property type="molecule type" value="Genomic_DNA"/>
</dbReference>
<gene>
    <name evidence="2" type="ORF">ANCCAN_01724</name>
</gene>
<proteinExistence type="predicted"/>
<accession>A0A368H6Q3</accession>
<dbReference type="InterPro" id="IPR053079">
    <property type="entry name" value="SPS2_domain"/>
</dbReference>
<comment type="caution">
    <text evidence="2">The sequence shown here is derived from an EMBL/GenBank/DDBJ whole genome shotgun (WGS) entry which is preliminary data.</text>
</comment>
<evidence type="ECO:0000313" key="2">
    <source>
        <dbReference type="EMBL" id="RCN52291.1"/>
    </source>
</evidence>
<dbReference type="InterPro" id="IPR000494">
    <property type="entry name" value="Rcpt_L-dom"/>
</dbReference>
<name>A0A368H6Q3_ANCCA</name>
<reference evidence="2 3" key="1">
    <citation type="submission" date="2014-10" db="EMBL/GenBank/DDBJ databases">
        <title>Draft genome of the hookworm Ancylostoma caninum.</title>
        <authorList>
            <person name="Mitreva M."/>
        </authorList>
    </citation>
    <scope>NUCLEOTIDE SEQUENCE [LARGE SCALE GENOMIC DNA]</scope>
    <source>
        <strain evidence="2 3">Baltimore</strain>
    </source>
</reference>
<keyword evidence="2" id="KW-0675">Receptor</keyword>
<protein>
    <submittedName>
        <fullName evidence="2">Receptor L domain protein</fullName>
    </submittedName>
</protein>
<dbReference type="Proteomes" id="UP000252519">
    <property type="component" value="Unassembled WGS sequence"/>
</dbReference>
<dbReference type="Pfam" id="PF01030">
    <property type="entry name" value="Recep_L_domain"/>
    <property type="match status" value="1"/>
</dbReference>
<dbReference type="SUPFAM" id="SSF52058">
    <property type="entry name" value="L domain-like"/>
    <property type="match status" value="1"/>
</dbReference>
<feature type="domain" description="Receptor L-domain" evidence="1">
    <location>
        <begin position="30"/>
        <end position="134"/>
    </location>
</feature>
<dbReference type="InterPro" id="IPR036941">
    <property type="entry name" value="Rcpt_L-dom_sf"/>
</dbReference>